<dbReference type="EMBL" id="JBHTEF010000001">
    <property type="protein sequence ID" value="MFC7581690.1"/>
    <property type="molecule type" value="Genomic_DNA"/>
</dbReference>
<organism evidence="3 4">
    <name type="scientific">Schaalia naturae</name>
    <dbReference type="NCBI Taxonomy" id="635203"/>
    <lineage>
        <taxon>Bacteria</taxon>
        <taxon>Bacillati</taxon>
        <taxon>Actinomycetota</taxon>
        <taxon>Actinomycetes</taxon>
        <taxon>Actinomycetales</taxon>
        <taxon>Actinomycetaceae</taxon>
        <taxon>Schaalia</taxon>
    </lineage>
</organism>
<sequence>MTGPLTGWRRVPLTARLAVIIALAIAATVAVMGINAVSYLRENLMTGAKESALLASQAMQGDAGSARSLKDFRSADGSASPSEPKIDLQPRPGGFYVVVSSEDGRRDRISQYRLPSPDGADLGGEAVELTDAQVDQLDASPVLGSRPVRLEIEGLGEFLVTASPLTSTGLQTWGTLYTGSSLAPTDAAISDFVRRDILLYTALGAVVVCLAVVVVARSLRPLRQIASVADRIAATPLAEGEVAIPQRAPAPDPRSRSETEGANWTRLFTVELAQKYGYRMAPDPGDNFAADREAGGGDWRTTKSDEYLNVWDRCTDEADTKVNGWKQTRIEAEDHAEWEQRHPGEPYPTTEEETAAWYEEQRDSMEQDAAEAAADPTNLNVWFVDTSVPRLQEAAARWRECMAPLGIVDLPSEPWDPDTRPPQSLQDRWGWESAGDAASADEIQVATHDAQCRRDSGWFDTLYDESWNQEEAFIAEHKAELDATDLAQNVEAAQRALQTIRGYLQSAQG</sequence>
<evidence type="ECO:0000313" key="4">
    <source>
        <dbReference type="Proteomes" id="UP001596527"/>
    </source>
</evidence>
<evidence type="ECO:0000256" key="1">
    <source>
        <dbReference type="SAM" id="MobiDB-lite"/>
    </source>
</evidence>
<dbReference type="Proteomes" id="UP001596527">
    <property type="component" value="Unassembled WGS sequence"/>
</dbReference>
<evidence type="ECO:0008006" key="5">
    <source>
        <dbReference type="Google" id="ProtNLM"/>
    </source>
</evidence>
<proteinExistence type="predicted"/>
<reference evidence="4" key="1">
    <citation type="journal article" date="2019" name="Int. J. Syst. Evol. Microbiol.">
        <title>The Global Catalogue of Microorganisms (GCM) 10K type strain sequencing project: providing services to taxonomists for standard genome sequencing and annotation.</title>
        <authorList>
            <consortium name="The Broad Institute Genomics Platform"/>
            <consortium name="The Broad Institute Genome Sequencing Center for Infectious Disease"/>
            <person name="Wu L."/>
            <person name="Ma J."/>
        </authorList>
    </citation>
    <scope>NUCLEOTIDE SEQUENCE [LARGE SCALE GENOMIC DNA]</scope>
    <source>
        <strain evidence="4">CCUG 56698</strain>
    </source>
</reference>
<keyword evidence="2" id="KW-0472">Membrane</keyword>
<comment type="caution">
    <text evidence="3">The sequence shown here is derived from an EMBL/GenBank/DDBJ whole genome shotgun (WGS) entry which is preliminary data.</text>
</comment>
<feature type="transmembrane region" description="Helical" evidence="2">
    <location>
        <begin position="17"/>
        <end position="40"/>
    </location>
</feature>
<name>A0ABW2SP76_9ACTO</name>
<accession>A0ABW2SP76</accession>
<keyword evidence="2" id="KW-1133">Transmembrane helix</keyword>
<feature type="transmembrane region" description="Helical" evidence="2">
    <location>
        <begin position="197"/>
        <end position="216"/>
    </location>
</feature>
<protein>
    <recommendedName>
        <fullName evidence="5">HAMP domain-containing protein</fullName>
    </recommendedName>
</protein>
<evidence type="ECO:0000313" key="3">
    <source>
        <dbReference type="EMBL" id="MFC7581690.1"/>
    </source>
</evidence>
<gene>
    <name evidence="3" type="ORF">ACFQWG_10840</name>
</gene>
<keyword evidence="4" id="KW-1185">Reference proteome</keyword>
<dbReference type="RefSeq" id="WP_380975201.1">
    <property type="nucleotide sequence ID" value="NZ_JBHTEF010000001.1"/>
</dbReference>
<feature type="region of interest" description="Disordered" evidence="1">
    <location>
        <begin position="65"/>
        <end position="93"/>
    </location>
</feature>
<keyword evidence="2" id="KW-0812">Transmembrane</keyword>
<evidence type="ECO:0000256" key="2">
    <source>
        <dbReference type="SAM" id="Phobius"/>
    </source>
</evidence>